<protein>
    <submittedName>
        <fullName evidence="1">Uncharacterized protein</fullName>
    </submittedName>
</protein>
<evidence type="ECO:0000313" key="2">
    <source>
        <dbReference type="Proteomes" id="UP001210865"/>
    </source>
</evidence>
<proteinExistence type="predicted"/>
<dbReference type="Proteomes" id="UP001210865">
    <property type="component" value="Chromosome"/>
</dbReference>
<reference evidence="1 2" key="1">
    <citation type="submission" date="2022-12" db="EMBL/GenBank/DDBJ databases">
        <title>Sphingomonas abieness sp. nov., an endophytic bacterium isolated from Abies koreana.</title>
        <authorList>
            <person name="Jiang L."/>
            <person name="Lee J."/>
        </authorList>
    </citation>
    <scope>NUCLEOTIDE SEQUENCE [LARGE SCALE GENOMIC DNA]</scope>
    <source>
        <strain evidence="2">PAMB 00755</strain>
    </source>
</reference>
<organism evidence="1 2">
    <name type="scientific">Sphingomonas abietis</name>
    <dbReference type="NCBI Taxonomy" id="3012344"/>
    <lineage>
        <taxon>Bacteria</taxon>
        <taxon>Pseudomonadati</taxon>
        <taxon>Pseudomonadota</taxon>
        <taxon>Alphaproteobacteria</taxon>
        <taxon>Sphingomonadales</taxon>
        <taxon>Sphingomonadaceae</taxon>
        <taxon>Sphingomonas</taxon>
    </lineage>
</organism>
<accession>A0ABY7NVL3</accession>
<dbReference type="EMBL" id="CP115174">
    <property type="protein sequence ID" value="WBO24466.1"/>
    <property type="molecule type" value="Genomic_DNA"/>
</dbReference>
<evidence type="ECO:0000313" key="1">
    <source>
        <dbReference type="EMBL" id="WBO24466.1"/>
    </source>
</evidence>
<dbReference type="RefSeq" id="WP_270079088.1">
    <property type="nucleotide sequence ID" value="NZ_CP115174.1"/>
</dbReference>
<name>A0ABY7NVL3_9SPHN</name>
<sequence length="61" mass="6616">MTIQQLIDALARLVEEDPWRAGMSVTFGPDFMPIEGGLIGRRHGLVVLNLAPVPLDKVGGF</sequence>
<keyword evidence="2" id="KW-1185">Reference proteome</keyword>
<gene>
    <name evidence="1" type="ORF">PBT88_10365</name>
</gene>